<evidence type="ECO:0000313" key="2">
    <source>
        <dbReference type="Proteomes" id="UP001209229"/>
    </source>
</evidence>
<proteinExistence type="predicted"/>
<sequence>MTSNSQLHTIEFYSAVINHITEMVVGVEKIVGIYNIEDGTNQLFGTCLSLQNNQLVEQELIIDDDIISLQQLQRERIQYKWLNKSQIPFEEKQINSGQLNIFNEYNNLILLVSIPQLNSSKRNLVFVYFKDELDQFGVHHEKSKLSTQNKTIIGHLVSKSVISLSKIYWTQDYKMKRFAQKTQEVIQFQKKSNENKENNQGLENLIIGWATDLIEECSKSDGINYVYQKDAIEKIIQFKGSFNDLKKSLYEAIEYAKMLNSYSDTNQVIIEADYISEVTYVNSEEITYENIILPERLQKTQQLLDKLERYALKISHEGIKLTSTNVGRSMDNPITAAAISDSISKNKDRINTLFKQFPDKWSFIKNNFKPIINITSKENYQSRKWG</sequence>
<dbReference type="AlphaFoldDB" id="A0AAE3M6T0"/>
<comment type="caution">
    <text evidence="1">The sequence shown here is derived from an EMBL/GenBank/DDBJ whole genome shotgun (WGS) entry which is preliminary data.</text>
</comment>
<reference evidence="1" key="1">
    <citation type="submission" date="2022-10" db="EMBL/GenBank/DDBJ databases">
        <authorList>
            <person name="Yu W.X."/>
        </authorList>
    </citation>
    <scope>NUCLEOTIDE SEQUENCE</scope>
    <source>
        <strain evidence="1">AAT</strain>
    </source>
</reference>
<evidence type="ECO:0000313" key="1">
    <source>
        <dbReference type="EMBL" id="MCW3787854.1"/>
    </source>
</evidence>
<keyword evidence="2" id="KW-1185">Reference proteome</keyword>
<dbReference type="RefSeq" id="WP_301191418.1">
    <property type="nucleotide sequence ID" value="NZ_JAPDPJ010000038.1"/>
</dbReference>
<gene>
    <name evidence="1" type="ORF">OM075_15370</name>
</gene>
<name>A0AAE3M6T0_9BACT</name>
<dbReference type="Proteomes" id="UP001209229">
    <property type="component" value="Unassembled WGS sequence"/>
</dbReference>
<dbReference type="EMBL" id="JAPDPJ010000038">
    <property type="protein sequence ID" value="MCW3787854.1"/>
    <property type="molecule type" value="Genomic_DNA"/>
</dbReference>
<organism evidence="1 2">
    <name type="scientific">Plebeiibacterium sediminum</name>
    <dbReference type="NCBI Taxonomy" id="2992112"/>
    <lineage>
        <taxon>Bacteria</taxon>
        <taxon>Pseudomonadati</taxon>
        <taxon>Bacteroidota</taxon>
        <taxon>Bacteroidia</taxon>
        <taxon>Marinilabiliales</taxon>
        <taxon>Marinilabiliaceae</taxon>
        <taxon>Plebeiibacterium</taxon>
    </lineage>
</organism>
<accession>A0AAE3M6T0</accession>
<protein>
    <submittedName>
        <fullName evidence="1">Uncharacterized protein</fullName>
    </submittedName>
</protein>